<feature type="compositionally biased region" description="Polar residues" evidence="3">
    <location>
        <begin position="7"/>
        <end position="20"/>
    </location>
</feature>
<dbReference type="GO" id="GO:0003729">
    <property type="term" value="F:mRNA binding"/>
    <property type="evidence" value="ECO:0007669"/>
    <property type="project" value="TreeGrafter"/>
</dbReference>
<feature type="domain" description="RRM" evidence="4">
    <location>
        <begin position="82"/>
        <end position="159"/>
    </location>
</feature>
<evidence type="ECO:0000256" key="3">
    <source>
        <dbReference type="SAM" id="MobiDB-lite"/>
    </source>
</evidence>
<dbReference type="InterPro" id="IPR035979">
    <property type="entry name" value="RBD_domain_sf"/>
</dbReference>
<dbReference type="SUPFAM" id="SSF54928">
    <property type="entry name" value="RNA-binding domain, RBD"/>
    <property type="match status" value="1"/>
</dbReference>
<dbReference type="AlphaFoldDB" id="A0A077QR49"/>
<dbReference type="Gene3D" id="3.30.70.330">
    <property type="match status" value="1"/>
</dbReference>
<feature type="compositionally biased region" description="Low complexity" evidence="3">
    <location>
        <begin position="260"/>
        <end position="275"/>
    </location>
</feature>
<dbReference type="InterPro" id="IPR051229">
    <property type="entry name" value="ALYREF_mRNA_export"/>
</dbReference>
<dbReference type="PANTHER" id="PTHR19965:SF82">
    <property type="entry name" value="THO COMPLEX SUBUNIT 4"/>
    <property type="match status" value="1"/>
</dbReference>
<dbReference type="InterPro" id="IPR000504">
    <property type="entry name" value="RRM_dom"/>
</dbReference>
<evidence type="ECO:0000256" key="1">
    <source>
        <dbReference type="ARBA" id="ARBA00022884"/>
    </source>
</evidence>
<feature type="region of interest" description="Disordered" evidence="3">
    <location>
        <begin position="202"/>
        <end position="240"/>
    </location>
</feature>
<dbReference type="PROSITE" id="PS50102">
    <property type="entry name" value="RRM"/>
    <property type="match status" value="1"/>
</dbReference>
<dbReference type="EMBL" id="HG529522">
    <property type="protein sequence ID" value="CDI51955.1"/>
    <property type="molecule type" value="Genomic_DNA"/>
</dbReference>
<name>A0A077QR49_9BASI</name>
<reference evidence="5" key="1">
    <citation type="journal article" date="2014" name="Genome Biol. Evol.">
        <title>Gene Loss Rather Than Gene Gain Is Associated with a Host Jump from Monocots to Dicots in the Smut Fungus Melanopsichium pennsylvanicum.</title>
        <authorList>
            <person name="Sharma R."/>
            <person name="Mishra B."/>
            <person name="Runge F."/>
            <person name="Thines M."/>
        </authorList>
    </citation>
    <scope>NUCLEOTIDE SEQUENCE</scope>
    <source>
        <strain evidence="5">4</strain>
    </source>
</reference>
<dbReference type="Pfam" id="PF00076">
    <property type="entry name" value="RRM_1"/>
    <property type="match status" value="1"/>
</dbReference>
<feature type="compositionally biased region" description="Basic and acidic residues" evidence="3">
    <location>
        <begin position="42"/>
        <end position="53"/>
    </location>
</feature>
<feature type="compositionally biased region" description="Low complexity" evidence="3">
    <location>
        <begin position="21"/>
        <end position="36"/>
    </location>
</feature>
<dbReference type="PANTHER" id="PTHR19965">
    <property type="entry name" value="RNA AND EXPORT FACTOR BINDING PROTEIN"/>
    <property type="match status" value="1"/>
</dbReference>
<organism evidence="5">
    <name type="scientific">Melanopsichium pennsylvanicum 4</name>
    <dbReference type="NCBI Taxonomy" id="1398559"/>
    <lineage>
        <taxon>Eukaryota</taxon>
        <taxon>Fungi</taxon>
        <taxon>Dikarya</taxon>
        <taxon>Basidiomycota</taxon>
        <taxon>Ustilaginomycotina</taxon>
        <taxon>Ustilaginomycetes</taxon>
        <taxon>Ustilaginales</taxon>
        <taxon>Ustilaginaceae</taxon>
        <taxon>Melanopsichium</taxon>
    </lineage>
</organism>
<evidence type="ECO:0000256" key="2">
    <source>
        <dbReference type="PROSITE-ProRule" id="PRU00176"/>
    </source>
</evidence>
<protein>
    <submittedName>
        <fullName evidence="5">Rna binding</fullName>
    </submittedName>
</protein>
<feature type="region of interest" description="Disordered" evidence="3">
    <location>
        <begin position="1"/>
        <end position="60"/>
    </location>
</feature>
<dbReference type="CDD" id="cd12418">
    <property type="entry name" value="RRM_Aly_REF_like"/>
    <property type="match status" value="1"/>
</dbReference>
<dbReference type="Pfam" id="PF13865">
    <property type="entry name" value="FoP_duplication"/>
    <property type="match status" value="1"/>
</dbReference>
<accession>A0A077QR49</accession>
<evidence type="ECO:0000259" key="4">
    <source>
        <dbReference type="PROSITE" id="PS50102"/>
    </source>
</evidence>
<proteinExistence type="predicted"/>
<sequence>MDRLDQPLSSFSNTRSSRAQSRNSPYSRYSRSSAPSEGAASWKHDRYQHDTNSHHAPRNAPFRASIFFPQDESEINKVKPTGKLTIENLHYDVSERDLKQLFESIGPVTKSYIKYDRHDRSTGKAVVIYDNPNHAIQAKNEFDGAKAKGQVISITQEMRADRPKQAQHLQPSLLSRFDLSSRLKGDDSEAINAAAHSFADRLGPVRYPSRDGGQRGTSRGGNQPARARNAPAKSEKRKPVTAADLDAELEAFMNAPTNTTTATTASHAHQSHMTSNGLDVEMS</sequence>
<keyword evidence="1 2" id="KW-0694">RNA-binding</keyword>
<feature type="region of interest" description="Disordered" evidence="3">
    <location>
        <begin position="260"/>
        <end position="283"/>
    </location>
</feature>
<dbReference type="SMART" id="SM00360">
    <property type="entry name" value="RRM"/>
    <property type="match status" value="1"/>
</dbReference>
<dbReference type="GO" id="GO:0005634">
    <property type="term" value="C:nucleus"/>
    <property type="evidence" value="ECO:0007669"/>
    <property type="project" value="TreeGrafter"/>
</dbReference>
<dbReference type="InterPro" id="IPR025715">
    <property type="entry name" value="FoP_C"/>
</dbReference>
<dbReference type="SMART" id="SM01218">
    <property type="entry name" value="FoP_duplication"/>
    <property type="match status" value="1"/>
</dbReference>
<evidence type="ECO:0000313" key="5">
    <source>
        <dbReference type="EMBL" id="CDI51955.1"/>
    </source>
</evidence>
<dbReference type="InterPro" id="IPR012677">
    <property type="entry name" value="Nucleotide-bd_a/b_plait_sf"/>
</dbReference>